<accession>A0A9P0GKY7</accession>
<feature type="compositionally biased region" description="Polar residues" evidence="1">
    <location>
        <begin position="187"/>
        <end position="207"/>
    </location>
</feature>
<proteinExistence type="predicted"/>
<evidence type="ECO:0000313" key="2">
    <source>
        <dbReference type="EMBL" id="CAH1114937.1"/>
    </source>
</evidence>
<evidence type="ECO:0000256" key="1">
    <source>
        <dbReference type="SAM" id="MobiDB-lite"/>
    </source>
</evidence>
<dbReference type="AlphaFoldDB" id="A0A9P0GKY7"/>
<evidence type="ECO:0000313" key="3">
    <source>
        <dbReference type="Proteomes" id="UP001153636"/>
    </source>
</evidence>
<dbReference type="PANTHER" id="PTHR34153:SF2">
    <property type="entry name" value="SI:CH211-262H13.3-RELATED"/>
    <property type="match status" value="1"/>
</dbReference>
<dbReference type="EMBL" id="OV651820">
    <property type="protein sequence ID" value="CAH1114937.1"/>
    <property type="molecule type" value="Genomic_DNA"/>
</dbReference>
<protein>
    <recommendedName>
        <fullName evidence="4">DUF4806 domain-containing protein</fullName>
    </recommendedName>
</protein>
<feature type="region of interest" description="Disordered" evidence="1">
    <location>
        <begin position="187"/>
        <end position="247"/>
    </location>
</feature>
<reference evidence="2" key="1">
    <citation type="submission" date="2022-01" db="EMBL/GenBank/DDBJ databases">
        <authorList>
            <person name="King R."/>
        </authorList>
    </citation>
    <scope>NUCLEOTIDE SEQUENCE</scope>
</reference>
<evidence type="ECO:0008006" key="4">
    <source>
        <dbReference type="Google" id="ProtNLM"/>
    </source>
</evidence>
<keyword evidence="3" id="KW-1185">Reference proteome</keyword>
<feature type="compositionally biased region" description="Polar residues" evidence="1">
    <location>
        <begin position="226"/>
        <end position="247"/>
    </location>
</feature>
<sequence length="841" mass="95286">MSNTVYRLYVARFQVSEQVNNVDSETDTTKQRIDDAYKVFKKFSEVDSDSDECDLYGEILAEKLRALDEPTRETAMLQIYHLMFSIKHGRDPSHAYPQRNYSFQHRSSANQNLPCFYYQPLSNSHSQTNASFTPSPLTSPSVSPHYQPTFNSQPNSSFTPSPLTSPSVSPYVSPYYQPTFNSQPNSLFTPSPLTYQPPFNSHSQPNASSLTPSPLTSPVSPHYQPPATSSDSELSHRLTSSEYDENNYNPTFENIVTIMNRKRRLIQRNCGDPDWTDTESNSVISAENETEETGLLSETGSDLEIEEGDLVSPLENLANPTREVLWSPVLPTIVFVMCFVVTNMEYERQNPANNNKIPERKKPKTNKRTLDKIARVKGEPFSNYKGIAKPARFTGPDCRCARLKCFEKILEDTRNATLTKFNMLESKDAQDSHLAVKMERSWDIVVWTEENAIDYVPTSWANNTKTMYKYPLGKNSLKIKKLLDSGKPLNDENFHWLEAVCKAESVKDLQMAKDMCDRGQDTSNFELTESENGRKHRKPKRNSRILKCLSDSNSSEDSLPLPRGQNLIRKTFSSQPVICNKQTFNANNIPTNNSSQQMSSSVSRNSCTAVSRNCQPISRTSTPISINFEPDDVSSHTQTLTINDVNLMPTSSKVQQISTDLTPILEELTEIKYHMRETKAVLSRMEHFLNSSSNNPTNVTIPQTLNAILDLLPCETKEQLEKVDSLIHESRYMKELVNYLYLAGGDNPHKSAYLAMQKLFARQLAVYYSGQGKKKKIPFCNMKLYEAVFGAIRRRHPNVTDEGIKKSVSLFLATAKSRLTSKKNNGVVVDEMDLPDETDQF</sequence>
<name>A0A9P0GKY7_9CUCU</name>
<dbReference type="PANTHER" id="PTHR34153">
    <property type="entry name" value="SI:CH211-262H13.3-RELATED-RELATED"/>
    <property type="match status" value="1"/>
</dbReference>
<feature type="compositionally biased region" description="Low complexity" evidence="1">
    <location>
        <begin position="131"/>
        <end position="144"/>
    </location>
</feature>
<organism evidence="2 3">
    <name type="scientific">Psylliodes chrysocephalus</name>
    <dbReference type="NCBI Taxonomy" id="3402493"/>
    <lineage>
        <taxon>Eukaryota</taxon>
        <taxon>Metazoa</taxon>
        <taxon>Ecdysozoa</taxon>
        <taxon>Arthropoda</taxon>
        <taxon>Hexapoda</taxon>
        <taxon>Insecta</taxon>
        <taxon>Pterygota</taxon>
        <taxon>Neoptera</taxon>
        <taxon>Endopterygota</taxon>
        <taxon>Coleoptera</taxon>
        <taxon>Polyphaga</taxon>
        <taxon>Cucujiformia</taxon>
        <taxon>Chrysomeloidea</taxon>
        <taxon>Chrysomelidae</taxon>
        <taxon>Galerucinae</taxon>
        <taxon>Alticini</taxon>
        <taxon>Psylliodes</taxon>
    </lineage>
</organism>
<feature type="compositionally biased region" description="Low complexity" evidence="1">
    <location>
        <begin position="208"/>
        <end position="221"/>
    </location>
</feature>
<feature type="region of interest" description="Disordered" evidence="1">
    <location>
        <begin position="520"/>
        <end position="542"/>
    </location>
</feature>
<dbReference type="OrthoDB" id="6609483at2759"/>
<feature type="region of interest" description="Disordered" evidence="1">
    <location>
        <begin position="127"/>
        <end position="164"/>
    </location>
</feature>
<feature type="compositionally biased region" description="Low complexity" evidence="1">
    <location>
        <begin position="154"/>
        <end position="164"/>
    </location>
</feature>
<gene>
    <name evidence="2" type="ORF">PSYICH_LOCUS14702</name>
</gene>
<dbReference type="Proteomes" id="UP001153636">
    <property type="component" value="Chromosome 8"/>
</dbReference>